<evidence type="ECO:0000256" key="1">
    <source>
        <dbReference type="SAM" id="MobiDB-lite"/>
    </source>
</evidence>
<dbReference type="PANTHER" id="PTHR39420">
    <property type="match status" value="1"/>
</dbReference>
<name>A0A6J6DFQ3_9ZZZZ</name>
<dbReference type="InterPro" id="IPR022454">
    <property type="entry name" value="CHP03883_F420-assoc"/>
</dbReference>
<dbReference type="NCBIfam" id="TIGR03883">
    <property type="entry name" value="DUF2342_F420"/>
    <property type="match status" value="1"/>
</dbReference>
<evidence type="ECO:0000313" key="5">
    <source>
        <dbReference type="EMBL" id="CAB4636379.1"/>
    </source>
</evidence>
<evidence type="ECO:0000313" key="2">
    <source>
        <dbReference type="EMBL" id="CAB4555503.1"/>
    </source>
</evidence>
<dbReference type="Pfam" id="PF10103">
    <property type="entry name" value="Zincin_2"/>
    <property type="match status" value="1"/>
</dbReference>
<sequence length="410" mass="44562">MDDLPPDPFLGADSGDEPGKNSEQNPLSGMPLFGDLAKLFSQQGPIGWDAARQLALSIATDGGEEGNVDPLERIRLEQLARIAELHVGNATGLPTSFGGTGVSIVPVTRGQWATTTLESWRPLFERLASSLTPPAPPTTPDPSDPLSFMAPLMAMMGPMMMGMTAGSMIGHLSRRSFGQYDLPVPRRANDDLMVIPANFETFASEWSIPEDDLRLWVCAQEIAMHSVLRIPHVRATVEEFLSAYAAGFEPDPNALEDRLGSMEFDMSDPSSMSGMQSMFGDPELLLGAIQSQAQRDMLPKFEALIAAMVGYVDHIVDAVGSSLLSNTTMISEAVRRRRVEADDSDRFVERLFGLELTQATYDRGAAFVAGIVERAGSDGLVRLWESERTLPTPAELEAPGLWLARIELPD</sequence>
<protein>
    <submittedName>
        <fullName evidence="3">Unannotated protein</fullName>
    </submittedName>
</protein>
<dbReference type="SUPFAM" id="SSF55486">
    <property type="entry name" value="Metalloproteases ('zincins'), catalytic domain"/>
    <property type="match status" value="1"/>
</dbReference>
<dbReference type="EMBL" id="CAEZSU010000214">
    <property type="protein sequence ID" value="CAB4562851.1"/>
    <property type="molecule type" value="Genomic_DNA"/>
</dbReference>
<dbReference type="EMBL" id="CAEZTR010000025">
    <property type="protein sequence ID" value="CAB4572564.1"/>
    <property type="molecule type" value="Genomic_DNA"/>
</dbReference>
<dbReference type="InterPro" id="IPR042271">
    <property type="entry name" value="Zinicin_2_N"/>
</dbReference>
<dbReference type="EMBL" id="CAEZTG010000008">
    <property type="protein sequence ID" value="CAB4555503.1"/>
    <property type="molecule type" value="Genomic_DNA"/>
</dbReference>
<proteinExistence type="predicted"/>
<dbReference type="EMBL" id="CAEZVV010000008">
    <property type="protein sequence ID" value="CAB4636379.1"/>
    <property type="molecule type" value="Genomic_DNA"/>
</dbReference>
<reference evidence="3" key="1">
    <citation type="submission" date="2020-05" db="EMBL/GenBank/DDBJ databases">
        <authorList>
            <person name="Chiriac C."/>
            <person name="Salcher M."/>
            <person name="Ghai R."/>
            <person name="Kavagutti S V."/>
        </authorList>
    </citation>
    <scope>NUCLEOTIDE SEQUENCE</scope>
</reference>
<organism evidence="3">
    <name type="scientific">freshwater metagenome</name>
    <dbReference type="NCBI Taxonomy" id="449393"/>
    <lineage>
        <taxon>unclassified sequences</taxon>
        <taxon>metagenomes</taxon>
        <taxon>ecological metagenomes</taxon>
    </lineage>
</organism>
<gene>
    <name evidence="3" type="ORF">UFOPK1495_01605</name>
    <name evidence="2" type="ORF">UFOPK1603_00174</name>
    <name evidence="4" type="ORF">UFOPK1711_00601</name>
    <name evidence="5" type="ORF">UFOPK2143_00262</name>
    <name evidence="6" type="ORF">UFOPK2350_00490</name>
</gene>
<dbReference type="InterPro" id="IPR018766">
    <property type="entry name" value="Zinicin_2"/>
</dbReference>
<accession>A0A6J6DFQ3</accession>
<dbReference type="EMBL" id="CAEZXE010000029">
    <property type="protein sequence ID" value="CAB4673381.1"/>
    <property type="molecule type" value="Genomic_DNA"/>
</dbReference>
<dbReference type="PANTHER" id="PTHR39420:SF2">
    <property type="entry name" value="HYDROLASE"/>
    <property type="match status" value="1"/>
</dbReference>
<feature type="region of interest" description="Disordered" evidence="1">
    <location>
        <begin position="1"/>
        <end position="29"/>
    </location>
</feature>
<evidence type="ECO:0000313" key="3">
    <source>
        <dbReference type="EMBL" id="CAB4562851.1"/>
    </source>
</evidence>
<evidence type="ECO:0000313" key="4">
    <source>
        <dbReference type="EMBL" id="CAB4572564.1"/>
    </source>
</evidence>
<evidence type="ECO:0000313" key="6">
    <source>
        <dbReference type="EMBL" id="CAB4673381.1"/>
    </source>
</evidence>
<dbReference type="AlphaFoldDB" id="A0A6J6DFQ3"/>
<dbReference type="NCBIfam" id="TIGR03624">
    <property type="entry name" value="putative hydrolase"/>
    <property type="match status" value="1"/>
</dbReference>
<dbReference type="Gene3D" id="1.20.150.30">
    <property type="entry name" value="Zincin-like metallopeptidase, N-terminal domain"/>
    <property type="match status" value="1"/>
</dbReference>